<feature type="domain" description="HTH crp-type" evidence="5">
    <location>
        <begin position="143"/>
        <end position="216"/>
    </location>
</feature>
<dbReference type="InterPro" id="IPR036390">
    <property type="entry name" value="WH_DNA-bd_sf"/>
</dbReference>
<dbReference type="InterPro" id="IPR018490">
    <property type="entry name" value="cNMP-bd_dom_sf"/>
</dbReference>
<organism evidence="6 7">
    <name type="scientific">Kroppenstedtia guangzhouensis</name>
    <dbReference type="NCBI Taxonomy" id="1274356"/>
    <lineage>
        <taxon>Bacteria</taxon>
        <taxon>Bacillati</taxon>
        <taxon>Bacillota</taxon>
        <taxon>Bacilli</taxon>
        <taxon>Bacillales</taxon>
        <taxon>Thermoactinomycetaceae</taxon>
        <taxon>Kroppenstedtia</taxon>
    </lineage>
</organism>
<evidence type="ECO:0000313" key="6">
    <source>
        <dbReference type="EMBL" id="GGA44034.1"/>
    </source>
</evidence>
<proteinExistence type="predicted"/>
<sequence>MNMVTKKSFPSYFTPKQFQWIRERMTRGKIPEGECINEDHSWGGHLFYIEEGCVKEVKFTEDGDPFILSLKQAGELAGAVGGFSPYGHSVHLIAHENTTVGILSQTGLEELFYEHPDLSIRFMEWMALEQRIYQSKLRDLMMHGKTGALCSTLLRLIHSCGEKTDEGIRIRTRLTHQDLARFICASRERVNRLLNELKAQKVLHIQRGHLVIIDPDRLREIAHCENCPREVCVI</sequence>
<evidence type="ECO:0000313" key="7">
    <source>
        <dbReference type="Proteomes" id="UP000617979"/>
    </source>
</evidence>
<dbReference type="CDD" id="cd00038">
    <property type="entry name" value="CAP_ED"/>
    <property type="match status" value="1"/>
</dbReference>
<dbReference type="RefSeq" id="WP_188431748.1">
    <property type="nucleotide sequence ID" value="NZ_BMEX01000004.1"/>
</dbReference>
<gene>
    <name evidence="6" type="primary">fnr</name>
    <name evidence="6" type="ORF">GCM10007416_16440</name>
</gene>
<keyword evidence="4" id="KW-0804">Transcription</keyword>
<keyword evidence="1" id="KW-0805">Transcription regulation</keyword>
<dbReference type="PROSITE" id="PS51063">
    <property type="entry name" value="HTH_CRP_2"/>
    <property type="match status" value="1"/>
</dbReference>
<dbReference type="InterPro" id="IPR012318">
    <property type="entry name" value="HTH_CRP"/>
</dbReference>
<dbReference type="InterPro" id="IPR000595">
    <property type="entry name" value="cNMP-bd_dom"/>
</dbReference>
<dbReference type="InterPro" id="IPR014710">
    <property type="entry name" value="RmlC-like_jellyroll"/>
</dbReference>
<dbReference type="PANTHER" id="PTHR24567">
    <property type="entry name" value="CRP FAMILY TRANSCRIPTIONAL REGULATORY PROTEIN"/>
    <property type="match status" value="1"/>
</dbReference>
<keyword evidence="3" id="KW-0010">Activator</keyword>
<dbReference type="SUPFAM" id="SSF51206">
    <property type="entry name" value="cAMP-binding domain-like"/>
    <property type="match status" value="1"/>
</dbReference>
<evidence type="ECO:0000256" key="3">
    <source>
        <dbReference type="ARBA" id="ARBA00023159"/>
    </source>
</evidence>
<dbReference type="InterPro" id="IPR050397">
    <property type="entry name" value="Env_Response_Regulators"/>
</dbReference>
<name>A0ABQ1GHV3_9BACL</name>
<evidence type="ECO:0000256" key="4">
    <source>
        <dbReference type="ARBA" id="ARBA00023163"/>
    </source>
</evidence>
<reference evidence="7" key="1">
    <citation type="journal article" date="2019" name="Int. J. Syst. Evol. Microbiol.">
        <title>The Global Catalogue of Microorganisms (GCM) 10K type strain sequencing project: providing services to taxonomists for standard genome sequencing and annotation.</title>
        <authorList>
            <consortium name="The Broad Institute Genomics Platform"/>
            <consortium name="The Broad Institute Genome Sequencing Center for Infectious Disease"/>
            <person name="Wu L."/>
            <person name="Ma J."/>
        </authorList>
    </citation>
    <scope>NUCLEOTIDE SEQUENCE [LARGE SCALE GENOMIC DNA]</scope>
    <source>
        <strain evidence="7">CGMCC 1.12404</strain>
    </source>
</reference>
<dbReference type="Pfam" id="PF00027">
    <property type="entry name" value="cNMP_binding"/>
    <property type="match status" value="1"/>
</dbReference>
<dbReference type="Gene3D" id="1.10.10.10">
    <property type="entry name" value="Winged helix-like DNA-binding domain superfamily/Winged helix DNA-binding domain"/>
    <property type="match status" value="1"/>
</dbReference>
<keyword evidence="7" id="KW-1185">Reference proteome</keyword>
<dbReference type="SMART" id="SM00419">
    <property type="entry name" value="HTH_CRP"/>
    <property type="match status" value="1"/>
</dbReference>
<protein>
    <submittedName>
        <fullName evidence="6">Anaerobic regulatory protein</fullName>
    </submittedName>
</protein>
<evidence type="ECO:0000256" key="1">
    <source>
        <dbReference type="ARBA" id="ARBA00023015"/>
    </source>
</evidence>
<keyword evidence="2" id="KW-0238">DNA-binding</keyword>
<dbReference type="Pfam" id="PF13545">
    <property type="entry name" value="HTH_Crp_2"/>
    <property type="match status" value="1"/>
</dbReference>
<accession>A0ABQ1GHV3</accession>
<dbReference type="InterPro" id="IPR036388">
    <property type="entry name" value="WH-like_DNA-bd_sf"/>
</dbReference>
<comment type="caution">
    <text evidence="6">The sequence shown here is derived from an EMBL/GenBank/DDBJ whole genome shotgun (WGS) entry which is preliminary data.</text>
</comment>
<dbReference type="Gene3D" id="2.60.120.10">
    <property type="entry name" value="Jelly Rolls"/>
    <property type="match status" value="1"/>
</dbReference>
<dbReference type="SUPFAM" id="SSF46785">
    <property type="entry name" value="Winged helix' DNA-binding domain"/>
    <property type="match status" value="1"/>
</dbReference>
<dbReference type="EMBL" id="BMEX01000004">
    <property type="protein sequence ID" value="GGA44034.1"/>
    <property type="molecule type" value="Genomic_DNA"/>
</dbReference>
<dbReference type="Proteomes" id="UP000617979">
    <property type="component" value="Unassembled WGS sequence"/>
</dbReference>
<dbReference type="PANTHER" id="PTHR24567:SF74">
    <property type="entry name" value="HTH-TYPE TRANSCRIPTIONAL REGULATOR ARCR"/>
    <property type="match status" value="1"/>
</dbReference>
<evidence type="ECO:0000256" key="2">
    <source>
        <dbReference type="ARBA" id="ARBA00023125"/>
    </source>
</evidence>
<evidence type="ECO:0000259" key="5">
    <source>
        <dbReference type="PROSITE" id="PS51063"/>
    </source>
</evidence>